<sequence length="454" mass="51430">MTGLLLAEGERHRQQRRLMNPAFGPAHVRELTGIFVQKANELARFWQISVARDREMAPIDVLDGLSKATLDVIGLAGFNYDFDSLSLDGQKNELNEAFSVIFGYGSSSASFFKLLRVLFPPLRYLPMPETKEVRKAHSIMRRISTRLVHEKKDAATHKQGEVHQRDLLTLLIEANIDLNLPESQRMSDEDVIARESMPKVHVIEYGSSSNGRGAYVSQVQHSLCFSDTKSRSFLVAGHETTSSATAWALYALSIEPDMQRRLREECLALATDDPTMDELNELPYLEAVVRETLRLHPPLNNTVRETVKDDIIPLSKPYVDVRGKVHDHVKIDKGTMVQIPIMAVNRSKAIWGEDALEFKPERWDKVPETAQRVPGTWANMMTFLGGPRSCIGYRFSLVEMKALIFTLIRAFEFELAVPKEDVTRQNASVQRPILRSAMDKGSQLPMLLKPYQRT</sequence>
<protein>
    <recommendedName>
        <fullName evidence="12">Cytochrome P450</fullName>
    </recommendedName>
</protein>
<keyword evidence="5 9" id="KW-0479">Metal-binding</keyword>
<dbReference type="Gene3D" id="1.10.630.10">
    <property type="entry name" value="Cytochrome P450"/>
    <property type="match status" value="1"/>
</dbReference>
<evidence type="ECO:0000313" key="11">
    <source>
        <dbReference type="Proteomes" id="UP000298390"/>
    </source>
</evidence>
<dbReference type="PANTHER" id="PTHR24305:SF166">
    <property type="entry name" value="CYTOCHROME P450 12A4, MITOCHONDRIAL-RELATED"/>
    <property type="match status" value="1"/>
</dbReference>
<reference evidence="10 11" key="1">
    <citation type="submission" date="2019-01" db="EMBL/GenBank/DDBJ databases">
        <title>Genome sequencing of the rare red list fungi Fomitopsis rosea.</title>
        <authorList>
            <person name="Buettner E."/>
            <person name="Kellner H."/>
        </authorList>
    </citation>
    <scope>NUCLEOTIDE SEQUENCE [LARGE SCALE GENOMIC DNA]</scope>
    <source>
        <strain evidence="10 11">DSM 105464</strain>
    </source>
</reference>
<dbReference type="GO" id="GO:0004497">
    <property type="term" value="F:monooxygenase activity"/>
    <property type="evidence" value="ECO:0007669"/>
    <property type="project" value="UniProtKB-KW"/>
</dbReference>
<proteinExistence type="inferred from homology"/>
<dbReference type="STRING" id="34475.A0A4Y9YQH2"/>
<evidence type="ECO:0000256" key="1">
    <source>
        <dbReference type="ARBA" id="ARBA00001971"/>
    </source>
</evidence>
<dbReference type="Pfam" id="PF00067">
    <property type="entry name" value="p450"/>
    <property type="match status" value="2"/>
</dbReference>
<dbReference type="EMBL" id="SEKV01000119">
    <property type="protein sequence ID" value="TFY63791.1"/>
    <property type="molecule type" value="Genomic_DNA"/>
</dbReference>
<evidence type="ECO:0000256" key="4">
    <source>
        <dbReference type="ARBA" id="ARBA00022617"/>
    </source>
</evidence>
<dbReference type="GO" id="GO:0020037">
    <property type="term" value="F:heme binding"/>
    <property type="evidence" value="ECO:0007669"/>
    <property type="project" value="InterPro"/>
</dbReference>
<evidence type="ECO:0000256" key="9">
    <source>
        <dbReference type="PIRSR" id="PIRSR602403-1"/>
    </source>
</evidence>
<dbReference type="PRINTS" id="PR00385">
    <property type="entry name" value="P450"/>
</dbReference>
<evidence type="ECO:0000256" key="8">
    <source>
        <dbReference type="ARBA" id="ARBA00023033"/>
    </source>
</evidence>
<gene>
    <name evidence="10" type="ORF">EVJ58_g3047</name>
</gene>
<evidence type="ECO:0000256" key="3">
    <source>
        <dbReference type="ARBA" id="ARBA00010617"/>
    </source>
</evidence>
<evidence type="ECO:0000256" key="6">
    <source>
        <dbReference type="ARBA" id="ARBA00023002"/>
    </source>
</evidence>
<dbReference type="InterPro" id="IPR002403">
    <property type="entry name" value="Cyt_P450_E_grp-IV"/>
</dbReference>
<organism evidence="10 11">
    <name type="scientific">Rhodofomes roseus</name>
    <dbReference type="NCBI Taxonomy" id="34475"/>
    <lineage>
        <taxon>Eukaryota</taxon>
        <taxon>Fungi</taxon>
        <taxon>Dikarya</taxon>
        <taxon>Basidiomycota</taxon>
        <taxon>Agaricomycotina</taxon>
        <taxon>Agaricomycetes</taxon>
        <taxon>Polyporales</taxon>
        <taxon>Rhodofomes</taxon>
    </lineage>
</organism>
<comment type="cofactor">
    <cofactor evidence="1 9">
        <name>heme</name>
        <dbReference type="ChEBI" id="CHEBI:30413"/>
    </cofactor>
</comment>
<dbReference type="InterPro" id="IPR050121">
    <property type="entry name" value="Cytochrome_P450_monoxygenase"/>
</dbReference>
<evidence type="ECO:0000313" key="10">
    <source>
        <dbReference type="EMBL" id="TFY63791.1"/>
    </source>
</evidence>
<keyword evidence="8" id="KW-0503">Monooxygenase</keyword>
<evidence type="ECO:0008006" key="12">
    <source>
        <dbReference type="Google" id="ProtNLM"/>
    </source>
</evidence>
<dbReference type="CDD" id="cd11069">
    <property type="entry name" value="CYP_FUM15-like"/>
    <property type="match status" value="1"/>
</dbReference>
<dbReference type="PANTHER" id="PTHR24305">
    <property type="entry name" value="CYTOCHROME P450"/>
    <property type="match status" value="1"/>
</dbReference>
<dbReference type="InterPro" id="IPR036396">
    <property type="entry name" value="Cyt_P450_sf"/>
</dbReference>
<dbReference type="SUPFAM" id="SSF48264">
    <property type="entry name" value="Cytochrome P450"/>
    <property type="match status" value="1"/>
</dbReference>
<keyword evidence="6" id="KW-0560">Oxidoreductase</keyword>
<evidence type="ECO:0000256" key="5">
    <source>
        <dbReference type="ARBA" id="ARBA00022723"/>
    </source>
</evidence>
<evidence type="ECO:0000256" key="2">
    <source>
        <dbReference type="ARBA" id="ARBA00005179"/>
    </source>
</evidence>
<name>A0A4Y9YQH2_9APHY</name>
<evidence type="ECO:0000256" key="7">
    <source>
        <dbReference type="ARBA" id="ARBA00023004"/>
    </source>
</evidence>
<keyword evidence="4 9" id="KW-0349">Heme</keyword>
<dbReference type="PRINTS" id="PR00465">
    <property type="entry name" value="EP450IV"/>
</dbReference>
<feature type="binding site" description="axial binding residue" evidence="9">
    <location>
        <position position="390"/>
    </location>
    <ligand>
        <name>heme</name>
        <dbReference type="ChEBI" id="CHEBI:30413"/>
    </ligand>
    <ligandPart>
        <name>Fe</name>
        <dbReference type="ChEBI" id="CHEBI:18248"/>
    </ligandPart>
</feature>
<dbReference type="InterPro" id="IPR001128">
    <property type="entry name" value="Cyt_P450"/>
</dbReference>
<comment type="caution">
    <text evidence="10">The sequence shown here is derived from an EMBL/GenBank/DDBJ whole genome shotgun (WGS) entry which is preliminary data.</text>
</comment>
<comment type="pathway">
    <text evidence="2">Secondary metabolite biosynthesis.</text>
</comment>
<accession>A0A4Y9YQH2</accession>
<dbReference type="GO" id="GO:0016705">
    <property type="term" value="F:oxidoreductase activity, acting on paired donors, with incorporation or reduction of molecular oxygen"/>
    <property type="evidence" value="ECO:0007669"/>
    <property type="project" value="InterPro"/>
</dbReference>
<dbReference type="Proteomes" id="UP000298390">
    <property type="component" value="Unassembled WGS sequence"/>
</dbReference>
<dbReference type="AlphaFoldDB" id="A0A4Y9YQH2"/>
<keyword evidence="7 9" id="KW-0408">Iron</keyword>
<comment type="similarity">
    <text evidence="3">Belongs to the cytochrome P450 family.</text>
</comment>
<dbReference type="GO" id="GO:0005506">
    <property type="term" value="F:iron ion binding"/>
    <property type="evidence" value="ECO:0007669"/>
    <property type="project" value="InterPro"/>
</dbReference>